<dbReference type="InterPro" id="IPR036736">
    <property type="entry name" value="ACP-like_sf"/>
</dbReference>
<evidence type="ECO:0000313" key="5">
    <source>
        <dbReference type="Proteomes" id="UP000565576"/>
    </source>
</evidence>
<organism evidence="3 4">
    <name type="scientific">Rhizobium lusitanum</name>
    <dbReference type="NCBI Taxonomy" id="293958"/>
    <lineage>
        <taxon>Bacteria</taxon>
        <taxon>Pseudomonadati</taxon>
        <taxon>Pseudomonadota</taxon>
        <taxon>Alphaproteobacteria</taxon>
        <taxon>Hyphomicrobiales</taxon>
        <taxon>Rhizobiaceae</taxon>
        <taxon>Rhizobium/Agrobacterium group</taxon>
        <taxon>Rhizobium</taxon>
    </lineage>
</organism>
<accession>A0A1C3XB63</accession>
<dbReference type="Gene3D" id="1.10.1200.10">
    <property type="entry name" value="ACP-like"/>
    <property type="match status" value="1"/>
</dbReference>
<evidence type="ECO:0000259" key="1">
    <source>
        <dbReference type="PROSITE" id="PS50075"/>
    </source>
</evidence>
<dbReference type="Pfam" id="PF00550">
    <property type="entry name" value="PP-binding"/>
    <property type="match status" value="1"/>
</dbReference>
<dbReference type="Proteomes" id="UP000565576">
    <property type="component" value="Unassembled WGS sequence"/>
</dbReference>
<dbReference type="SUPFAM" id="SSF47336">
    <property type="entry name" value="ACP-like"/>
    <property type="match status" value="1"/>
</dbReference>
<name>A0A1C3XB63_9HYPH</name>
<keyword evidence="2" id="KW-0012">Acyltransferase</keyword>
<dbReference type="EC" id="2.3.1.-" evidence="2"/>
<gene>
    <name evidence="3" type="ORF">GA0061101_13067</name>
    <name evidence="2" type="ORF">GGD46_005554</name>
</gene>
<dbReference type="EMBL" id="FMAF01000030">
    <property type="protein sequence ID" value="SCB49520.1"/>
    <property type="molecule type" value="Genomic_DNA"/>
</dbReference>
<evidence type="ECO:0000313" key="3">
    <source>
        <dbReference type="EMBL" id="SCB49520.1"/>
    </source>
</evidence>
<keyword evidence="2" id="KW-0808">Transferase</keyword>
<dbReference type="AlphaFoldDB" id="A0A1C3XB63"/>
<dbReference type="Proteomes" id="UP000199205">
    <property type="component" value="Unassembled WGS sequence"/>
</dbReference>
<feature type="domain" description="Carrier" evidence="1">
    <location>
        <begin position="3"/>
        <end position="89"/>
    </location>
</feature>
<sequence>MPDQIADNVIAMIKKNAAAHGTDKDPSLSDDEITTETELSSLDIDSITLADILWDLEQAYDIGIEFNTAEAWANLKSVGDLIEAVRALIAREA</sequence>
<evidence type="ECO:0000313" key="2">
    <source>
        <dbReference type="EMBL" id="MBB6488240.1"/>
    </source>
</evidence>
<protein>
    <submittedName>
        <fullName evidence="3">Nodulation protein F</fullName>
        <ecNumber evidence="2">2.3.1.-</ecNumber>
    </submittedName>
</protein>
<dbReference type="RefSeq" id="WP_004125878.1">
    <property type="nucleotide sequence ID" value="NZ_FMAF01000030.1"/>
</dbReference>
<evidence type="ECO:0000313" key="4">
    <source>
        <dbReference type="Proteomes" id="UP000199205"/>
    </source>
</evidence>
<dbReference type="OrthoDB" id="9806381at2"/>
<dbReference type="InterPro" id="IPR009081">
    <property type="entry name" value="PP-bd_ACP"/>
</dbReference>
<reference evidence="2 5" key="2">
    <citation type="submission" date="2020-08" db="EMBL/GenBank/DDBJ databases">
        <title>Genomic Encyclopedia of Type Strains, Phase IV (KMG-V): Genome sequencing to study the core and pangenomes of soil and plant-associated prokaryotes.</title>
        <authorList>
            <person name="Whitman W."/>
        </authorList>
    </citation>
    <scope>NUCLEOTIDE SEQUENCE [LARGE SCALE GENOMIC DNA]</scope>
    <source>
        <strain evidence="2 5">SEMIA 4060</strain>
    </source>
</reference>
<reference evidence="3 4" key="1">
    <citation type="submission" date="2016-08" db="EMBL/GenBank/DDBJ databases">
        <authorList>
            <person name="Seilhamer J.J."/>
        </authorList>
    </citation>
    <scope>NUCLEOTIDE SEQUENCE [LARGE SCALE GENOMIC DNA]</scope>
    <source>
        <strain evidence="3 4">P1-7</strain>
    </source>
</reference>
<proteinExistence type="predicted"/>
<dbReference type="PROSITE" id="PS50075">
    <property type="entry name" value="CARRIER"/>
    <property type="match status" value="1"/>
</dbReference>
<dbReference type="EMBL" id="JACHBG010000020">
    <property type="protein sequence ID" value="MBB6488240.1"/>
    <property type="molecule type" value="Genomic_DNA"/>
</dbReference>
<dbReference type="GO" id="GO:0016746">
    <property type="term" value="F:acyltransferase activity"/>
    <property type="evidence" value="ECO:0007669"/>
    <property type="project" value="UniProtKB-KW"/>
</dbReference>